<evidence type="ECO:0000256" key="19">
    <source>
        <dbReference type="ARBA" id="ARBA00023136"/>
    </source>
</evidence>
<dbReference type="GO" id="GO:1902600">
    <property type="term" value="P:proton transmembrane transport"/>
    <property type="evidence" value="ECO:0007669"/>
    <property type="project" value="UniProtKB-KW"/>
</dbReference>
<dbReference type="Gene3D" id="6.10.280.130">
    <property type="match status" value="1"/>
</dbReference>
<dbReference type="PIRSF" id="PIRSF000006">
    <property type="entry name" value="Cbb3-Cox_fixP"/>
    <property type="match status" value="1"/>
</dbReference>
<evidence type="ECO:0000256" key="1">
    <source>
        <dbReference type="ARBA" id="ARBA00004533"/>
    </source>
</evidence>
<dbReference type="InterPro" id="IPR036909">
    <property type="entry name" value="Cyt_c-like_dom_sf"/>
</dbReference>
<keyword evidence="5 21" id="KW-0813">Transport</keyword>
<proteinExistence type="inferred from homology"/>
<evidence type="ECO:0000256" key="8">
    <source>
        <dbReference type="ARBA" id="ARBA00022617"/>
    </source>
</evidence>
<dbReference type="Proteomes" id="UP000281647">
    <property type="component" value="Unassembled WGS sequence"/>
</dbReference>
<evidence type="ECO:0000256" key="10">
    <source>
        <dbReference type="ARBA" id="ARBA00022692"/>
    </source>
</evidence>
<dbReference type="GO" id="GO:0016491">
    <property type="term" value="F:oxidoreductase activity"/>
    <property type="evidence" value="ECO:0007669"/>
    <property type="project" value="UniProtKB-KW"/>
</dbReference>
<organism evidence="26 27">
    <name type="scientific">Borborobacter arsenicus</name>
    <dbReference type="NCBI Taxonomy" id="1851146"/>
    <lineage>
        <taxon>Bacteria</taxon>
        <taxon>Pseudomonadati</taxon>
        <taxon>Pseudomonadota</taxon>
        <taxon>Alphaproteobacteria</taxon>
        <taxon>Hyphomicrobiales</taxon>
        <taxon>Phyllobacteriaceae</taxon>
        <taxon>Borborobacter</taxon>
    </lineage>
</organism>
<keyword evidence="6 21" id="KW-1003">Cell membrane</keyword>
<comment type="subcellular location">
    <subcellularLocation>
        <location evidence="1 21">Cell inner membrane</location>
    </subcellularLocation>
</comment>
<evidence type="ECO:0000256" key="6">
    <source>
        <dbReference type="ARBA" id="ARBA00022475"/>
    </source>
</evidence>
<dbReference type="InterPro" id="IPR008168">
    <property type="entry name" value="Cyt_C_IC"/>
</dbReference>
<evidence type="ECO:0000256" key="7">
    <source>
        <dbReference type="ARBA" id="ARBA00022519"/>
    </source>
</evidence>
<dbReference type="InterPro" id="IPR032858">
    <property type="entry name" value="CcoP_N"/>
</dbReference>
<dbReference type="Pfam" id="PF00034">
    <property type="entry name" value="Cytochrom_C"/>
    <property type="match status" value="1"/>
</dbReference>
<dbReference type="PROSITE" id="PS51007">
    <property type="entry name" value="CYTC"/>
    <property type="match status" value="2"/>
</dbReference>
<evidence type="ECO:0000256" key="22">
    <source>
        <dbReference type="PIRSR" id="PIRSR000006-1"/>
    </source>
</evidence>
<comment type="subunit">
    <text evidence="4">Component of the cbb3-type cytochrome c oxidase at least composed of FixN, FixO, FixQ and FixP.</text>
</comment>
<evidence type="ECO:0000256" key="11">
    <source>
        <dbReference type="ARBA" id="ARBA00022723"/>
    </source>
</evidence>
<keyword evidence="19 21" id="KW-0472">Membrane</keyword>
<dbReference type="PANTHER" id="PTHR33751">
    <property type="entry name" value="CBB3-TYPE CYTOCHROME C OXIDASE SUBUNIT FIXP"/>
    <property type="match status" value="1"/>
</dbReference>
<reference evidence="26 27" key="1">
    <citation type="submission" date="2018-11" db="EMBL/GenBank/DDBJ databases">
        <title>Pseudaminobacter arsenicus sp. nov., an arsenic-resistant bacterium isolated from arsenic-rich aquifers.</title>
        <authorList>
            <person name="Mu Y."/>
        </authorList>
    </citation>
    <scope>NUCLEOTIDE SEQUENCE [LARGE SCALE GENOMIC DNA]</scope>
    <source>
        <strain evidence="26 27">CB3</strain>
    </source>
</reference>
<dbReference type="Pfam" id="PF13442">
    <property type="entry name" value="Cytochrome_CBB3"/>
    <property type="match status" value="1"/>
</dbReference>
<evidence type="ECO:0000256" key="9">
    <source>
        <dbReference type="ARBA" id="ARBA00022660"/>
    </source>
</evidence>
<protein>
    <recommendedName>
        <fullName evidence="21">Cbb3-type cytochrome c oxidase subunit</fullName>
    </recommendedName>
</protein>
<dbReference type="Pfam" id="PF14715">
    <property type="entry name" value="FixP_N"/>
    <property type="match status" value="1"/>
</dbReference>
<feature type="binding site" description="axial binding residue" evidence="22">
    <location>
        <position position="133"/>
    </location>
    <ligand>
        <name>heme c</name>
        <dbReference type="ChEBI" id="CHEBI:61717"/>
        <label>1</label>
    </ligand>
    <ligandPart>
        <name>Fe</name>
        <dbReference type="ChEBI" id="CHEBI:18248"/>
    </ligandPart>
</feature>
<evidence type="ECO:0000259" key="25">
    <source>
        <dbReference type="PROSITE" id="PS51007"/>
    </source>
</evidence>
<dbReference type="NCBIfam" id="TIGR00782">
    <property type="entry name" value="ccoP"/>
    <property type="match status" value="1"/>
</dbReference>
<feature type="binding site" description="covalent" evidence="23">
    <location>
        <position position="129"/>
    </location>
    <ligand>
        <name>heme c</name>
        <dbReference type="ChEBI" id="CHEBI:61717"/>
        <label>1</label>
    </ligand>
</feature>
<name>A0A432V7C3_9HYPH</name>
<dbReference type="GO" id="GO:0009055">
    <property type="term" value="F:electron transfer activity"/>
    <property type="evidence" value="ECO:0007669"/>
    <property type="project" value="InterPro"/>
</dbReference>
<feature type="binding site" description="covalent" evidence="23">
    <location>
        <position position="132"/>
    </location>
    <ligand>
        <name>heme c</name>
        <dbReference type="ChEBI" id="CHEBI:61717"/>
        <label>1</label>
    </ligand>
</feature>
<keyword evidence="10 24" id="KW-0812">Transmembrane</keyword>
<keyword evidence="13 21" id="KW-0375">Hydrogen ion transport</keyword>
<keyword evidence="11 21" id="KW-0479">Metal-binding</keyword>
<evidence type="ECO:0000256" key="15">
    <source>
        <dbReference type="ARBA" id="ARBA00022989"/>
    </source>
</evidence>
<evidence type="ECO:0000256" key="12">
    <source>
        <dbReference type="ARBA" id="ARBA00022737"/>
    </source>
</evidence>
<evidence type="ECO:0000256" key="16">
    <source>
        <dbReference type="ARBA" id="ARBA00023002"/>
    </source>
</evidence>
<evidence type="ECO:0000256" key="14">
    <source>
        <dbReference type="ARBA" id="ARBA00022982"/>
    </source>
</evidence>
<keyword evidence="9 21" id="KW-0679">Respiratory chain</keyword>
<dbReference type="OrthoDB" id="9811281at2"/>
<keyword evidence="18 21" id="KW-0406">Ion transport</keyword>
<evidence type="ECO:0000256" key="20">
    <source>
        <dbReference type="ARBA" id="ARBA00025525"/>
    </source>
</evidence>
<feature type="domain" description="Cytochrome c" evidence="25">
    <location>
        <begin position="216"/>
        <end position="297"/>
    </location>
</feature>
<evidence type="ECO:0000256" key="13">
    <source>
        <dbReference type="ARBA" id="ARBA00022781"/>
    </source>
</evidence>
<dbReference type="UniPathway" id="UPA00705"/>
<dbReference type="PRINTS" id="PR00605">
    <property type="entry name" value="CYTCHROMECIC"/>
</dbReference>
<comment type="cofactor">
    <cofactor evidence="21 23">
        <name>heme c</name>
        <dbReference type="ChEBI" id="CHEBI:61717"/>
    </cofactor>
    <text evidence="21 23">Binds 2 heme C groups per subunit.</text>
</comment>
<evidence type="ECO:0000256" key="2">
    <source>
        <dbReference type="ARBA" id="ARBA00004673"/>
    </source>
</evidence>
<keyword evidence="15 24" id="KW-1133">Transmembrane helix</keyword>
<evidence type="ECO:0000256" key="18">
    <source>
        <dbReference type="ARBA" id="ARBA00023065"/>
    </source>
</evidence>
<dbReference type="InterPro" id="IPR050597">
    <property type="entry name" value="Cytochrome_c_Oxidase_Subunit"/>
</dbReference>
<comment type="pathway">
    <text evidence="2 21">Energy metabolism; oxidative phosphorylation.</text>
</comment>
<keyword evidence="16 21" id="KW-0560">Oxidoreductase</keyword>
<dbReference type="PANTHER" id="PTHR33751:SF1">
    <property type="entry name" value="CBB3-TYPE CYTOCHROME C OXIDASE SUBUNIT FIXP"/>
    <property type="match status" value="1"/>
</dbReference>
<comment type="similarity">
    <text evidence="3 21">Belongs to the CcoP / FixP family.</text>
</comment>
<feature type="binding site" description="axial binding residue" evidence="22">
    <location>
        <position position="180"/>
    </location>
    <ligand>
        <name>heme c</name>
        <dbReference type="ChEBI" id="CHEBI:61717"/>
        <label>2</label>
    </ligand>
    <ligandPart>
        <name>Fe</name>
        <dbReference type="ChEBI" id="CHEBI:18248"/>
    </ligandPart>
</feature>
<evidence type="ECO:0000256" key="3">
    <source>
        <dbReference type="ARBA" id="ARBA00006113"/>
    </source>
</evidence>
<evidence type="ECO:0000256" key="23">
    <source>
        <dbReference type="PIRSR" id="PIRSR000006-2"/>
    </source>
</evidence>
<dbReference type="InterPro" id="IPR009056">
    <property type="entry name" value="Cyt_c-like_dom"/>
</dbReference>
<dbReference type="InterPro" id="IPR038414">
    <property type="entry name" value="CcoP_N_sf"/>
</dbReference>
<keyword evidence="8 21" id="KW-0349">Heme</keyword>
<evidence type="ECO:0000256" key="5">
    <source>
        <dbReference type="ARBA" id="ARBA00022448"/>
    </source>
</evidence>
<dbReference type="GO" id="GO:0005886">
    <property type="term" value="C:plasma membrane"/>
    <property type="evidence" value="ECO:0007669"/>
    <property type="project" value="UniProtKB-SubCell"/>
</dbReference>
<comment type="function">
    <text evidence="20">C-type cytochrome. Part of the cbb3-type cytochrome c oxidase complex. FixP subunit is required for transferring electrons from donor cytochrome c via its heme groups to FixO subunit. From there, electrons are shuttled to the catalytic binuclear center of FixN subunit where oxygen reduction takes place. The complex also functions as a proton pump.</text>
</comment>
<evidence type="ECO:0000313" key="26">
    <source>
        <dbReference type="EMBL" id="RUM98040.1"/>
    </source>
</evidence>
<dbReference type="Gene3D" id="1.10.760.10">
    <property type="entry name" value="Cytochrome c-like domain"/>
    <property type="match status" value="2"/>
</dbReference>
<feature type="binding site" description="covalent" evidence="23">
    <location>
        <position position="229"/>
    </location>
    <ligand>
        <name>heme c</name>
        <dbReference type="ChEBI" id="CHEBI:61717"/>
        <label>2</label>
    </ligand>
</feature>
<dbReference type="EMBL" id="RKST01000008">
    <property type="protein sequence ID" value="RUM98040.1"/>
    <property type="molecule type" value="Genomic_DNA"/>
</dbReference>
<feature type="transmembrane region" description="Helical" evidence="24">
    <location>
        <begin position="37"/>
        <end position="58"/>
    </location>
</feature>
<dbReference type="GO" id="GO:0006119">
    <property type="term" value="P:oxidative phosphorylation"/>
    <property type="evidence" value="ECO:0007669"/>
    <property type="project" value="UniProtKB-UniPathway"/>
</dbReference>
<feature type="binding site" description="axial binding residue" evidence="22">
    <location>
        <position position="233"/>
    </location>
    <ligand>
        <name>heme c</name>
        <dbReference type="ChEBI" id="CHEBI:61717"/>
        <label>2</label>
    </ligand>
    <ligandPart>
        <name>Fe</name>
        <dbReference type="ChEBI" id="CHEBI:18248"/>
    </ligandPart>
</feature>
<evidence type="ECO:0000256" key="17">
    <source>
        <dbReference type="ARBA" id="ARBA00023004"/>
    </source>
</evidence>
<dbReference type="GO" id="GO:0020037">
    <property type="term" value="F:heme binding"/>
    <property type="evidence" value="ECO:0007669"/>
    <property type="project" value="InterPro"/>
</dbReference>
<evidence type="ECO:0000256" key="4">
    <source>
        <dbReference type="ARBA" id="ARBA00011203"/>
    </source>
</evidence>
<dbReference type="GO" id="GO:0005506">
    <property type="term" value="F:iron ion binding"/>
    <property type="evidence" value="ECO:0007669"/>
    <property type="project" value="InterPro"/>
</dbReference>
<dbReference type="SUPFAM" id="SSF46626">
    <property type="entry name" value="Cytochrome c"/>
    <property type="match status" value="2"/>
</dbReference>
<keyword evidence="27" id="KW-1185">Reference proteome</keyword>
<dbReference type="AlphaFoldDB" id="A0A432V7C3"/>
<evidence type="ECO:0000256" key="21">
    <source>
        <dbReference type="PIRNR" id="PIRNR000006"/>
    </source>
</evidence>
<evidence type="ECO:0000256" key="24">
    <source>
        <dbReference type="SAM" id="Phobius"/>
    </source>
</evidence>
<gene>
    <name evidence="26" type="primary">ccoP</name>
    <name evidence="26" type="ORF">EET67_10545</name>
</gene>
<feature type="binding site" description="axial binding residue" evidence="22">
    <location>
        <position position="274"/>
    </location>
    <ligand>
        <name>heme c</name>
        <dbReference type="ChEBI" id="CHEBI:61717"/>
        <label>1</label>
    </ligand>
    <ligandPart>
        <name>Fe</name>
        <dbReference type="ChEBI" id="CHEBI:18248"/>
    </ligandPart>
</feature>
<feature type="domain" description="Cytochrome c" evidence="25">
    <location>
        <begin position="116"/>
        <end position="205"/>
    </location>
</feature>
<keyword evidence="12" id="KW-0677">Repeat</keyword>
<accession>A0A432V7C3</accession>
<keyword evidence="17 21" id="KW-0408">Iron</keyword>
<comment type="caution">
    <text evidence="26">The sequence shown here is derived from an EMBL/GenBank/DDBJ whole genome shotgun (WGS) entry which is preliminary data.</text>
</comment>
<keyword evidence="7 21" id="KW-0997">Cell inner membrane</keyword>
<feature type="binding site" description="covalent" evidence="23">
    <location>
        <position position="232"/>
    </location>
    <ligand>
        <name>heme c</name>
        <dbReference type="ChEBI" id="CHEBI:61717"/>
        <label>2</label>
    </ligand>
</feature>
<evidence type="ECO:0000313" key="27">
    <source>
        <dbReference type="Proteomes" id="UP000281647"/>
    </source>
</evidence>
<sequence length="301" mass="32871">MTNRGSKAVALEKRDPVTGRMTTGHEWNGIEELETPIPRVVIFFLVVTILFSIGYWIFMPAWPLGWTYTKGLLGIDQRTTVEQQVEQAKAERAVWMDQIEQMDFATIQADSALMGVVQEAGATLFGDNCAVCHGTRGTGGKGFPDLAAKAWLWGGDPEAIAETIRVGINSPHEETRTSQMLAFGRDGMLDRTQIDDVLAYVQSIGTASEQAQPTPEAAARGSEIFAENCASCHGEDAKGMHDLGAPDLTDASWIYGGDLQTLHTTVYSGRQGHMPAWEGRLSAADRKILTLYVLALPQEKQ</sequence>
<dbReference type="InterPro" id="IPR004678">
    <property type="entry name" value="Cyt_c_oxidase_cbb3_su3"/>
</dbReference>
<keyword evidence="14 21" id="KW-0249">Electron transport</keyword>